<dbReference type="Pfam" id="PF18514">
    <property type="entry name" value="MDY2_C"/>
    <property type="match status" value="1"/>
</dbReference>
<dbReference type="InterPro" id="IPR000626">
    <property type="entry name" value="Ubiquitin-like_dom"/>
</dbReference>
<dbReference type="Gene3D" id="1.10.286.70">
    <property type="entry name" value="Get5 dimerization domain"/>
    <property type="match status" value="1"/>
</dbReference>
<dbReference type="Pfam" id="PF00240">
    <property type="entry name" value="ubiquitin"/>
    <property type="match status" value="1"/>
</dbReference>
<dbReference type="Proteomes" id="UP000509704">
    <property type="component" value="Chromosome 6"/>
</dbReference>
<dbReference type="GeneID" id="59237482"/>
<proteinExistence type="predicted"/>
<dbReference type="Gene3D" id="1.20.5.510">
    <property type="entry name" value="Single helix bin"/>
    <property type="match status" value="1"/>
</dbReference>
<dbReference type="InterPro" id="IPR029071">
    <property type="entry name" value="Ubiquitin-like_domsf"/>
</dbReference>
<dbReference type="InterPro" id="IPR031765">
    <property type="entry name" value="Mdy2_get4-bd"/>
</dbReference>
<dbReference type="OrthoDB" id="4067208at2759"/>
<evidence type="ECO:0000313" key="3">
    <source>
        <dbReference type="Proteomes" id="UP000509704"/>
    </source>
</evidence>
<dbReference type="Pfam" id="PF16843">
    <property type="entry name" value="Get5_bdg"/>
    <property type="match status" value="1"/>
</dbReference>
<reference evidence="2 3" key="1">
    <citation type="submission" date="2020-07" db="EMBL/GenBank/DDBJ databases">
        <title>The yeast mating-type switching endonuclease HO is a domesticated member of an unorthodox homing genetic element family.</title>
        <authorList>
            <person name="Coughlan A.Y."/>
            <person name="Lombardi L."/>
            <person name="Braun-Galleani S."/>
            <person name="Martos A.R."/>
            <person name="Galeote V."/>
            <person name="Bigey F."/>
            <person name="Dequin S."/>
            <person name="Byrne K.P."/>
            <person name="Wolfe K.H."/>
        </authorList>
    </citation>
    <scope>NUCLEOTIDE SEQUENCE [LARGE SCALE GENOMIC DNA]</scope>
    <source>
        <strain evidence="2 3">NRRL Y-6702</strain>
    </source>
</reference>
<keyword evidence="3" id="KW-1185">Reference proteome</keyword>
<accession>A0A7H9B5I3</accession>
<dbReference type="SUPFAM" id="SSF54236">
    <property type="entry name" value="Ubiquitin-like"/>
    <property type="match status" value="1"/>
</dbReference>
<dbReference type="PROSITE" id="PS50053">
    <property type="entry name" value="UBIQUITIN_2"/>
    <property type="match status" value="1"/>
</dbReference>
<gene>
    <name evidence="2" type="ORF">HG535_0F02340</name>
</gene>
<evidence type="ECO:0000259" key="1">
    <source>
        <dbReference type="PROSITE" id="PS50053"/>
    </source>
</evidence>
<feature type="domain" description="Ubiquitin-like" evidence="1">
    <location>
        <begin position="68"/>
        <end position="142"/>
    </location>
</feature>
<protein>
    <recommendedName>
        <fullName evidence="1">Ubiquitin-like domain-containing protein</fullName>
    </recommendedName>
</protein>
<dbReference type="AlphaFoldDB" id="A0A7H9B5I3"/>
<evidence type="ECO:0000313" key="2">
    <source>
        <dbReference type="EMBL" id="QLG73723.1"/>
    </source>
</evidence>
<organism evidence="2 3">
    <name type="scientific">Zygotorulaspora mrakii</name>
    <name type="common">Zygosaccharomyces mrakii</name>
    <dbReference type="NCBI Taxonomy" id="42260"/>
    <lineage>
        <taxon>Eukaryota</taxon>
        <taxon>Fungi</taxon>
        <taxon>Dikarya</taxon>
        <taxon>Ascomycota</taxon>
        <taxon>Saccharomycotina</taxon>
        <taxon>Saccharomycetes</taxon>
        <taxon>Saccharomycetales</taxon>
        <taxon>Saccharomycetaceae</taxon>
        <taxon>Zygotorulaspora</taxon>
    </lineage>
</organism>
<dbReference type="Gene3D" id="3.10.20.90">
    <property type="entry name" value="Phosphatidylinositol 3-kinase Catalytic Subunit, Chain A, domain 1"/>
    <property type="match status" value="1"/>
</dbReference>
<dbReference type="RefSeq" id="XP_037145449.1">
    <property type="nucleotide sequence ID" value="XM_037289554.1"/>
</dbReference>
<name>A0A7H9B5I3_ZYGMR</name>
<dbReference type="KEGG" id="zmk:HG535_0F02340"/>
<dbReference type="InterPro" id="IPR040474">
    <property type="entry name" value="MDY2_C"/>
</dbReference>
<sequence>MSSPEYEFVSKFLTLVSISEPVLTADYKLPLQHVTKLGVALPALKYRYDFKKSRNSSRNNDASGGPAIALNLKSIRAPKFSIDQQFAGNDTVYQVKEYLVKEGKAQQIQQFKLLVKGKVLHDSELVSDVASGGTNIVVMISKPIVDEGSPSSVSSSSLGEKVATTEPIDIDAEIPWNDIQSALKSSLNSEEAVAQAMDRLKRGYELAK</sequence>
<dbReference type="EMBL" id="CP058609">
    <property type="protein sequence ID" value="QLG73723.1"/>
    <property type="molecule type" value="Genomic_DNA"/>
</dbReference>